<comment type="caution">
    <text evidence="3">The sequence shown here is derived from an EMBL/GenBank/DDBJ whole genome shotgun (WGS) entry which is preliminary data.</text>
</comment>
<evidence type="ECO:0000256" key="1">
    <source>
        <dbReference type="PROSITE-ProRule" id="PRU00047"/>
    </source>
</evidence>
<keyword evidence="4" id="KW-1185">Reference proteome</keyword>
<sequence>MLSRSDLKSQPKTNLAKPKIPALNLAVDQVDLYLESFERHCASMGWAKQDSASCLVNLLSGEALTIFLSLDPDESKDYNIVRDTLLLRFNCTESGFRSKFLAAKPGLDENFETFLNRVKRYFDRWTDLAKAVDFDSLFFLILKERVLDSCNEEFSAFIKDKQPSTVCELKKYAAAFTESRPTKTFRKANDQMAFSAACQGAHPPDNVRGRPYSRYPNFPDRRFSRGPRSPSPDKKKAIACFYCNKTGHTKKDCYKLAKDKSSSSVVCNCCGRPGHYKSQCPDVGKGRQSKNYYSNIAVADSYVPLSNDVQCALIGTSQYNRNGKLVFENATVNGISCNLLRDSGCDTIAVSRSLVPPASLTGQILRVRTFCCRERSFPTAVVDLKSPYFSGRVEACVLDNPVADVILGNIKGIHNDLGTVVFHPLHAR</sequence>
<dbReference type="PANTHER" id="PTHR46888">
    <property type="entry name" value="ZINC KNUCKLE DOMAINCONTAINING PROTEIN-RELATED"/>
    <property type="match status" value="1"/>
</dbReference>
<organism evidence="3 4">
    <name type="scientific">Elysia marginata</name>
    <dbReference type="NCBI Taxonomy" id="1093978"/>
    <lineage>
        <taxon>Eukaryota</taxon>
        <taxon>Metazoa</taxon>
        <taxon>Spiralia</taxon>
        <taxon>Lophotrochozoa</taxon>
        <taxon>Mollusca</taxon>
        <taxon>Gastropoda</taxon>
        <taxon>Heterobranchia</taxon>
        <taxon>Euthyneura</taxon>
        <taxon>Panpulmonata</taxon>
        <taxon>Sacoglossa</taxon>
        <taxon>Placobranchoidea</taxon>
        <taxon>Plakobranchidae</taxon>
        <taxon>Elysia</taxon>
    </lineage>
</organism>
<feature type="domain" description="CCHC-type" evidence="2">
    <location>
        <begin position="267"/>
        <end position="282"/>
    </location>
</feature>
<dbReference type="PANTHER" id="PTHR46888:SF1">
    <property type="entry name" value="RIBONUCLEASE H"/>
    <property type="match status" value="1"/>
</dbReference>
<dbReference type="Proteomes" id="UP000762676">
    <property type="component" value="Unassembled WGS sequence"/>
</dbReference>
<proteinExistence type="predicted"/>
<dbReference type="InterPro" id="IPR001878">
    <property type="entry name" value="Znf_CCHC"/>
</dbReference>
<keyword evidence="1" id="KW-0479">Metal-binding</keyword>
<protein>
    <submittedName>
        <fullName evidence="3">Gag-Pro polyprotein</fullName>
    </submittedName>
</protein>
<accession>A0AAV4JLJ0</accession>
<dbReference type="SMART" id="SM00343">
    <property type="entry name" value="ZnF_C2HC"/>
    <property type="match status" value="2"/>
</dbReference>
<evidence type="ECO:0000313" key="3">
    <source>
        <dbReference type="EMBL" id="GFS21837.1"/>
    </source>
</evidence>
<dbReference type="PROSITE" id="PS50158">
    <property type="entry name" value="ZF_CCHC"/>
    <property type="match status" value="2"/>
</dbReference>
<dbReference type="AlphaFoldDB" id="A0AAV4JLJ0"/>
<reference evidence="3 4" key="1">
    <citation type="journal article" date="2021" name="Elife">
        <title>Chloroplast acquisition without the gene transfer in kleptoplastic sea slugs, Plakobranchus ocellatus.</title>
        <authorList>
            <person name="Maeda T."/>
            <person name="Takahashi S."/>
            <person name="Yoshida T."/>
            <person name="Shimamura S."/>
            <person name="Takaki Y."/>
            <person name="Nagai Y."/>
            <person name="Toyoda A."/>
            <person name="Suzuki Y."/>
            <person name="Arimoto A."/>
            <person name="Ishii H."/>
            <person name="Satoh N."/>
            <person name="Nishiyama T."/>
            <person name="Hasebe M."/>
            <person name="Maruyama T."/>
            <person name="Minagawa J."/>
            <person name="Obokata J."/>
            <person name="Shigenobu S."/>
        </authorList>
    </citation>
    <scope>NUCLEOTIDE SEQUENCE [LARGE SCALE GENOMIC DNA]</scope>
</reference>
<keyword evidence="1" id="KW-0862">Zinc</keyword>
<dbReference type="Gene3D" id="4.10.60.10">
    <property type="entry name" value="Zinc finger, CCHC-type"/>
    <property type="match status" value="1"/>
</dbReference>
<dbReference type="GO" id="GO:0008270">
    <property type="term" value="F:zinc ion binding"/>
    <property type="evidence" value="ECO:0007669"/>
    <property type="project" value="UniProtKB-KW"/>
</dbReference>
<dbReference type="EMBL" id="BMAT01006901">
    <property type="protein sequence ID" value="GFS21837.1"/>
    <property type="molecule type" value="Genomic_DNA"/>
</dbReference>
<evidence type="ECO:0000259" key="2">
    <source>
        <dbReference type="PROSITE" id="PS50158"/>
    </source>
</evidence>
<dbReference type="GO" id="GO:0003676">
    <property type="term" value="F:nucleic acid binding"/>
    <property type="evidence" value="ECO:0007669"/>
    <property type="project" value="InterPro"/>
</dbReference>
<evidence type="ECO:0000313" key="4">
    <source>
        <dbReference type="Proteomes" id="UP000762676"/>
    </source>
</evidence>
<dbReference type="Gene3D" id="1.10.4020.10">
    <property type="entry name" value="DNA breaking-rejoining enzymes"/>
    <property type="match status" value="1"/>
</dbReference>
<name>A0AAV4JLJ0_9GAST</name>
<dbReference type="SUPFAM" id="SSF57756">
    <property type="entry name" value="Retrovirus zinc finger-like domains"/>
    <property type="match status" value="1"/>
</dbReference>
<dbReference type="InterPro" id="IPR038269">
    <property type="entry name" value="SCAN_sf"/>
</dbReference>
<dbReference type="Pfam" id="PF00098">
    <property type="entry name" value="zf-CCHC"/>
    <property type="match status" value="1"/>
</dbReference>
<gene>
    <name evidence="3" type="ORF">ElyMa_003348400</name>
</gene>
<dbReference type="InterPro" id="IPR036875">
    <property type="entry name" value="Znf_CCHC_sf"/>
</dbReference>
<keyword evidence="1" id="KW-0863">Zinc-finger</keyword>
<feature type="domain" description="CCHC-type" evidence="2">
    <location>
        <begin position="240"/>
        <end position="253"/>
    </location>
</feature>